<comment type="subcellular location">
    <subcellularLocation>
        <location evidence="2">Cytoplasm</location>
    </subcellularLocation>
</comment>
<comment type="function">
    <text evidence="2">Probably acts as a heme chaperone, transferring heme to an unknown acceptor. Binds one molecule of heme per monomer, possibly covalently. Binds 1 [4Fe-4S] cluster. The cluster is coordinated with 3 cysteines and an exchangeable S-adenosyl-L-methionine.</text>
</comment>
<evidence type="ECO:0000256" key="1">
    <source>
        <dbReference type="ARBA" id="ARBA00006100"/>
    </source>
</evidence>
<protein>
    <recommendedName>
        <fullName evidence="2">Heme chaperone HemW</fullName>
    </recommendedName>
</protein>
<dbReference type="GO" id="GO:0051539">
    <property type="term" value="F:4 iron, 4 sulfur cluster binding"/>
    <property type="evidence" value="ECO:0007669"/>
    <property type="project" value="UniProtKB-UniRule"/>
</dbReference>
<keyword evidence="2" id="KW-0949">S-adenosyl-L-methionine</keyword>
<dbReference type="InterPro" id="IPR006638">
    <property type="entry name" value="Elp3/MiaA/NifB-like_rSAM"/>
</dbReference>
<dbReference type="GO" id="GO:0046872">
    <property type="term" value="F:metal ion binding"/>
    <property type="evidence" value="ECO:0007669"/>
    <property type="project" value="UniProtKB-UniRule"/>
</dbReference>
<dbReference type="SMART" id="SM00729">
    <property type="entry name" value="Elp3"/>
    <property type="match status" value="1"/>
</dbReference>
<dbReference type="InterPro" id="IPR007197">
    <property type="entry name" value="rSAM"/>
</dbReference>
<dbReference type="Proteomes" id="UP001056981">
    <property type="component" value="Chromosome"/>
</dbReference>
<evidence type="ECO:0000313" key="5">
    <source>
        <dbReference type="Proteomes" id="UP001056981"/>
    </source>
</evidence>
<dbReference type="RefSeq" id="WP_253716331.1">
    <property type="nucleotide sequence ID" value="NZ_CP051522.1"/>
</dbReference>
<dbReference type="NCBIfam" id="TIGR00539">
    <property type="entry name" value="hemN_rel"/>
    <property type="match status" value="1"/>
</dbReference>
<dbReference type="Gene3D" id="3.80.30.20">
    <property type="entry name" value="tm_1862 like domain"/>
    <property type="match status" value="1"/>
</dbReference>
<dbReference type="GO" id="GO:0005737">
    <property type="term" value="C:cytoplasm"/>
    <property type="evidence" value="ECO:0007669"/>
    <property type="project" value="UniProtKB-SubCell"/>
</dbReference>
<dbReference type="Pfam" id="PF04055">
    <property type="entry name" value="Radical_SAM"/>
    <property type="match status" value="1"/>
</dbReference>
<feature type="domain" description="Radical SAM core" evidence="3">
    <location>
        <begin position="1"/>
        <end position="228"/>
    </location>
</feature>
<dbReference type="CDD" id="cd01335">
    <property type="entry name" value="Radical_SAM"/>
    <property type="match status" value="1"/>
</dbReference>
<evidence type="ECO:0000313" key="4">
    <source>
        <dbReference type="EMBL" id="UTC99927.1"/>
    </source>
</evidence>
<dbReference type="SFLD" id="SFLDG01065">
    <property type="entry name" value="anaerobic_coproporphyrinogen-I"/>
    <property type="match status" value="1"/>
</dbReference>
<dbReference type="InterPro" id="IPR010723">
    <property type="entry name" value="HemN_C"/>
</dbReference>
<name>A0A9Q9EWF1_TREDN</name>
<dbReference type="InterPro" id="IPR058240">
    <property type="entry name" value="rSAM_sf"/>
</dbReference>
<dbReference type="EMBL" id="CP051635">
    <property type="protein sequence ID" value="UTC99927.1"/>
    <property type="molecule type" value="Genomic_DNA"/>
</dbReference>
<dbReference type="GO" id="GO:0004109">
    <property type="term" value="F:coproporphyrinogen oxidase activity"/>
    <property type="evidence" value="ECO:0007669"/>
    <property type="project" value="InterPro"/>
</dbReference>
<keyword evidence="2" id="KW-0349">Heme</keyword>
<gene>
    <name evidence="4" type="primary">hemW</name>
    <name evidence="4" type="ORF">E4N86_04090</name>
</gene>
<comment type="similarity">
    <text evidence="1">Belongs to the anaerobic coproporphyrinogen-III oxidase family. HemW subfamily.</text>
</comment>
<proteinExistence type="inferred from homology"/>
<sequence length="398" mass="45919">MKKAGLYIHIPFCLQKCNYCDFFSVRAGRFKNILSGHLSPFILRLAEDIKIQADKYSINEWDTVYIGGGTPSLLSPKDIYFLSSQILTAQRNPPREFTVEVNPEDLTKEFLSAAVRGGINRFSVGIQSFNDEVLSACKRRGCRKMSLSALELLRTQKGLILSCDLIAGLNKQTLSILKDDIQTLLHFKPEHFSIYALCSNTNLTPEKDDEIAELWSYGKDILEKNSYNKYEVSNFSYKNLYKSIHNKKYWSLQDYIGVGPGAFGSIFFDINTLSATMHTDTHVQTHANALRFSAIKNIEKWMTLNNRDEVYEYETINEKEFIEEAFMMGLRLTEGIDRSFFKSRFGNDILVFAGKTISKWLDRNEAVLTEKRFYLTEDGFLYLNLFLQELFQEIDMLF</sequence>
<dbReference type="SFLD" id="SFLDS00029">
    <property type="entry name" value="Radical_SAM"/>
    <property type="match status" value="1"/>
</dbReference>
<keyword evidence="2" id="KW-0411">Iron-sulfur</keyword>
<organism evidence="4 5">
    <name type="scientific">Treponema denticola</name>
    <dbReference type="NCBI Taxonomy" id="158"/>
    <lineage>
        <taxon>Bacteria</taxon>
        <taxon>Pseudomonadati</taxon>
        <taxon>Spirochaetota</taxon>
        <taxon>Spirochaetia</taxon>
        <taxon>Spirochaetales</taxon>
        <taxon>Treponemataceae</taxon>
        <taxon>Treponema</taxon>
    </lineage>
</organism>
<dbReference type="InterPro" id="IPR034505">
    <property type="entry name" value="Coproporphyrinogen-III_oxidase"/>
</dbReference>
<reference evidence="4" key="1">
    <citation type="submission" date="2020-04" db="EMBL/GenBank/DDBJ databases">
        <title>Comparative genomics of oral phylogroup-2 Treponema strains.</title>
        <authorList>
            <person name="Zeng H."/>
            <person name="Chan Y.K."/>
            <person name="Watt R.M."/>
        </authorList>
    </citation>
    <scope>NUCLEOTIDE SEQUENCE</scope>
    <source>
        <strain evidence="4">OMZ 905</strain>
    </source>
</reference>
<dbReference type="AlphaFoldDB" id="A0A9Q9EWF1"/>
<dbReference type="PROSITE" id="PS51918">
    <property type="entry name" value="RADICAL_SAM"/>
    <property type="match status" value="1"/>
</dbReference>
<evidence type="ECO:0000259" key="3">
    <source>
        <dbReference type="PROSITE" id="PS51918"/>
    </source>
</evidence>
<dbReference type="InterPro" id="IPR023404">
    <property type="entry name" value="rSAM_horseshoe"/>
</dbReference>
<keyword evidence="2" id="KW-0004">4Fe-4S</keyword>
<keyword evidence="2" id="KW-0408">Iron</keyword>
<evidence type="ECO:0000256" key="2">
    <source>
        <dbReference type="RuleBase" id="RU364116"/>
    </source>
</evidence>
<keyword evidence="2" id="KW-0963">Cytoplasm</keyword>
<dbReference type="Pfam" id="PF06969">
    <property type="entry name" value="HemN_C"/>
    <property type="match status" value="1"/>
</dbReference>
<keyword evidence="2" id="KW-0479">Metal-binding</keyword>
<keyword evidence="2" id="KW-0143">Chaperone</keyword>
<dbReference type="PANTHER" id="PTHR13932:SF5">
    <property type="entry name" value="RADICAL S-ADENOSYL METHIONINE DOMAIN-CONTAINING PROTEIN 1, MITOCHONDRIAL"/>
    <property type="match status" value="1"/>
</dbReference>
<accession>A0A9Q9EWF1</accession>
<dbReference type="InterPro" id="IPR004559">
    <property type="entry name" value="HemW-like"/>
</dbReference>
<dbReference type="SUPFAM" id="SSF102114">
    <property type="entry name" value="Radical SAM enzymes"/>
    <property type="match status" value="1"/>
</dbReference>
<dbReference type="PANTHER" id="PTHR13932">
    <property type="entry name" value="COPROPORPHYRINIGEN III OXIDASE"/>
    <property type="match status" value="1"/>
</dbReference>
<dbReference type="SFLD" id="SFLDF00562">
    <property type="entry name" value="HemN-like__clustered_with_heat"/>
    <property type="match status" value="1"/>
</dbReference>
<dbReference type="GO" id="GO:0006779">
    <property type="term" value="P:porphyrin-containing compound biosynthetic process"/>
    <property type="evidence" value="ECO:0007669"/>
    <property type="project" value="InterPro"/>
</dbReference>